<sequence>MMFTFLFRNIASDGFLFSDPQSPGDVSRDSKPGCVIAAPSFPADTPGIDEDYVFNWVRDGAITAMEVAKADLPTRPGGTVQTLNDYVQFADLCHSNARPPLTKGHACFNIAGDARPWTEQNDGPALQTLTVLAAYDQLDLGTQKRAVDLVNANVAYLLGVYRDPTTNLWEEHSGYSFFARSAQLRCFEAVQASAVVGVDKPTGLRPAVDWLRQALADHWDGSKYVSMMADPGDGSQPSPQNPVVSGYDPNIDIVQAAVYGAVPVTDTRLLATAAQLRAQWEEGGIAFYPINKADKEQFGIGPLFGRYPGDVYDGDTAHPVLGGHPWALSTCNVAELHYSLAAAIRSSGAVPVDDLSGPFFAQSGIDASTAPAVAAAALTATGDAMMQAVVYHSDNLELSEQFDGSSGYERSVHNLTWSYAAYLSAVRARAGAV</sequence>
<accession>A0ABV6VGJ5</accession>
<dbReference type="Pfam" id="PF00723">
    <property type="entry name" value="Glyco_hydro_15"/>
    <property type="match status" value="1"/>
</dbReference>
<evidence type="ECO:0000256" key="4">
    <source>
        <dbReference type="ARBA" id="ARBA00022801"/>
    </source>
</evidence>
<dbReference type="SUPFAM" id="SSF48208">
    <property type="entry name" value="Six-hairpin glycosidases"/>
    <property type="match status" value="1"/>
</dbReference>
<evidence type="ECO:0000259" key="8">
    <source>
        <dbReference type="Pfam" id="PF00723"/>
    </source>
</evidence>
<keyword evidence="5" id="KW-0119">Carbohydrate metabolism</keyword>
<feature type="domain" description="GH15-like" evidence="8">
    <location>
        <begin position="30"/>
        <end position="426"/>
    </location>
</feature>
<keyword evidence="6" id="KW-0326">Glycosidase</keyword>
<dbReference type="Gene3D" id="1.50.10.10">
    <property type="match status" value="1"/>
</dbReference>
<proteinExistence type="inferred from homology"/>
<keyword evidence="10" id="KW-1185">Reference proteome</keyword>
<evidence type="ECO:0000256" key="1">
    <source>
        <dbReference type="ARBA" id="ARBA00001863"/>
    </source>
</evidence>
<dbReference type="PANTHER" id="PTHR31616:SF9">
    <property type="entry name" value="GLUCOAMYLASE, INTRACELLULAR SPORULATION-SPECIFIC"/>
    <property type="match status" value="1"/>
</dbReference>
<dbReference type="RefSeq" id="WP_380513873.1">
    <property type="nucleotide sequence ID" value="NZ_JBHEZX010000013.1"/>
</dbReference>
<comment type="catalytic activity">
    <reaction evidence="1">
        <text>Hydrolysis of terminal (1-&gt;4)-linked alpha-D-glucose residues successively from non-reducing ends of the chains with release of beta-D-glucose.</text>
        <dbReference type="EC" id="3.2.1.3"/>
    </reaction>
</comment>
<keyword evidence="4 9" id="KW-0378">Hydrolase</keyword>
<dbReference type="InterPro" id="IPR000165">
    <property type="entry name" value="Glucoamylase"/>
</dbReference>
<dbReference type="PRINTS" id="PR00736">
    <property type="entry name" value="GLHYDRLASE15"/>
</dbReference>
<dbReference type="GO" id="GO:0016787">
    <property type="term" value="F:hydrolase activity"/>
    <property type="evidence" value="ECO:0007669"/>
    <property type="project" value="UniProtKB-KW"/>
</dbReference>
<comment type="caution">
    <text evidence="9">The sequence shown here is derived from an EMBL/GenBank/DDBJ whole genome shotgun (WGS) entry which is preliminary data.</text>
</comment>
<gene>
    <name evidence="9" type="ORF">ACEZDG_26500</name>
</gene>
<dbReference type="EC" id="3.2.1.3" evidence="3"/>
<dbReference type="EMBL" id="JBHEZX010000013">
    <property type="protein sequence ID" value="MFC1412823.1"/>
    <property type="molecule type" value="Genomic_DNA"/>
</dbReference>
<reference evidence="9 10" key="1">
    <citation type="submission" date="2024-09" db="EMBL/GenBank/DDBJ databases">
        <authorList>
            <person name="Lee S.D."/>
        </authorList>
    </citation>
    <scope>NUCLEOTIDE SEQUENCE [LARGE SCALE GENOMIC DNA]</scope>
    <source>
        <strain evidence="9 10">N1-1</strain>
    </source>
</reference>
<dbReference type="InterPro" id="IPR011613">
    <property type="entry name" value="GH15-like"/>
</dbReference>
<protein>
    <recommendedName>
        <fullName evidence="3">glucan 1,4-alpha-glucosidase</fullName>
        <ecNumber evidence="3">3.2.1.3</ecNumber>
    </recommendedName>
</protein>
<evidence type="ECO:0000313" key="10">
    <source>
        <dbReference type="Proteomes" id="UP001592582"/>
    </source>
</evidence>
<name>A0ABV6VGJ5_9ACTN</name>
<evidence type="ECO:0000256" key="6">
    <source>
        <dbReference type="ARBA" id="ARBA00023295"/>
    </source>
</evidence>
<comment type="similarity">
    <text evidence="2">Belongs to the glycosyl hydrolase 15 family.</text>
</comment>
<evidence type="ECO:0000256" key="2">
    <source>
        <dbReference type="ARBA" id="ARBA00006188"/>
    </source>
</evidence>
<keyword evidence="7" id="KW-0624">Polysaccharide degradation</keyword>
<evidence type="ECO:0000256" key="3">
    <source>
        <dbReference type="ARBA" id="ARBA00012593"/>
    </source>
</evidence>
<dbReference type="Proteomes" id="UP001592582">
    <property type="component" value="Unassembled WGS sequence"/>
</dbReference>
<evidence type="ECO:0000313" key="9">
    <source>
        <dbReference type="EMBL" id="MFC1412823.1"/>
    </source>
</evidence>
<dbReference type="PANTHER" id="PTHR31616">
    <property type="entry name" value="TREHALASE"/>
    <property type="match status" value="1"/>
</dbReference>
<dbReference type="InterPro" id="IPR008928">
    <property type="entry name" value="6-hairpin_glycosidase_sf"/>
</dbReference>
<organism evidence="9 10">
    <name type="scientific">Streptacidiphilus alkalitolerans</name>
    <dbReference type="NCBI Taxonomy" id="3342712"/>
    <lineage>
        <taxon>Bacteria</taxon>
        <taxon>Bacillati</taxon>
        <taxon>Actinomycetota</taxon>
        <taxon>Actinomycetes</taxon>
        <taxon>Kitasatosporales</taxon>
        <taxon>Streptomycetaceae</taxon>
        <taxon>Streptacidiphilus</taxon>
    </lineage>
</organism>
<evidence type="ECO:0000256" key="7">
    <source>
        <dbReference type="ARBA" id="ARBA00023326"/>
    </source>
</evidence>
<evidence type="ECO:0000256" key="5">
    <source>
        <dbReference type="ARBA" id="ARBA00023277"/>
    </source>
</evidence>
<dbReference type="InterPro" id="IPR012341">
    <property type="entry name" value="6hp_glycosidase-like_sf"/>
</dbReference>